<name>A0A445E795_ARAHY</name>
<evidence type="ECO:0000313" key="2">
    <source>
        <dbReference type="Proteomes" id="UP000289738"/>
    </source>
</evidence>
<organism evidence="1 2">
    <name type="scientific">Arachis hypogaea</name>
    <name type="common">Peanut</name>
    <dbReference type="NCBI Taxonomy" id="3818"/>
    <lineage>
        <taxon>Eukaryota</taxon>
        <taxon>Viridiplantae</taxon>
        <taxon>Streptophyta</taxon>
        <taxon>Embryophyta</taxon>
        <taxon>Tracheophyta</taxon>
        <taxon>Spermatophyta</taxon>
        <taxon>Magnoliopsida</taxon>
        <taxon>eudicotyledons</taxon>
        <taxon>Gunneridae</taxon>
        <taxon>Pentapetalae</taxon>
        <taxon>rosids</taxon>
        <taxon>fabids</taxon>
        <taxon>Fabales</taxon>
        <taxon>Fabaceae</taxon>
        <taxon>Papilionoideae</taxon>
        <taxon>50 kb inversion clade</taxon>
        <taxon>dalbergioids sensu lato</taxon>
        <taxon>Dalbergieae</taxon>
        <taxon>Pterocarpus clade</taxon>
        <taxon>Arachis</taxon>
    </lineage>
</organism>
<comment type="caution">
    <text evidence="1">The sequence shown here is derived from an EMBL/GenBank/DDBJ whole genome shotgun (WGS) entry which is preliminary data.</text>
</comment>
<gene>
    <name evidence="1" type="ORF">Ahy_A02g005611</name>
</gene>
<dbReference type="AlphaFoldDB" id="A0A445E795"/>
<dbReference type="EMBL" id="SDMP01000002">
    <property type="protein sequence ID" value="RYR71342.1"/>
    <property type="molecule type" value="Genomic_DNA"/>
</dbReference>
<protein>
    <submittedName>
        <fullName evidence="1">Uncharacterized protein</fullName>
    </submittedName>
</protein>
<dbReference type="Gramene" id="arahy.Tifrunner.gnm2.ann2.Ah02g394900.1">
    <property type="protein sequence ID" value="arahy.Tifrunner.gnm2.ann2.Ah02g394900.1-CDS-1"/>
    <property type="gene ID" value="arahy.Tifrunner.gnm2.ann2.Ah02g394900"/>
</dbReference>
<reference evidence="1 2" key="1">
    <citation type="submission" date="2019-01" db="EMBL/GenBank/DDBJ databases">
        <title>Sequencing of cultivated peanut Arachis hypogaea provides insights into genome evolution and oil improvement.</title>
        <authorList>
            <person name="Chen X."/>
        </authorList>
    </citation>
    <scope>NUCLEOTIDE SEQUENCE [LARGE SCALE GENOMIC DNA]</scope>
    <source>
        <strain evidence="2">cv. Fuhuasheng</strain>
        <tissue evidence="1">Leaves</tissue>
    </source>
</reference>
<accession>A0A445E795</accession>
<dbReference type="OrthoDB" id="1938940at2759"/>
<proteinExistence type="predicted"/>
<evidence type="ECO:0000313" key="1">
    <source>
        <dbReference type="EMBL" id="RYR71342.1"/>
    </source>
</evidence>
<keyword evidence="2" id="KW-1185">Reference proteome</keyword>
<sequence>MVMTTIKRREVMVPQDHSHHFLIMEDDDDEDLFEIDLELVNCISSSPSKPHYYNTATTSTTNSNYSTGKKNALLANCLMPISDISSAIPACNKSKNISSNNNNYNVVISESFSLEEYLRLPFLGDIGALLHGKTKPQFQFQFHH</sequence>
<dbReference type="Proteomes" id="UP000289738">
    <property type="component" value="Chromosome A02"/>
</dbReference>